<dbReference type="EMBL" id="CP001322">
    <property type="protein sequence ID" value="ACL03196.1"/>
    <property type="molecule type" value="Genomic_DNA"/>
</dbReference>
<sequence length="271" mass="30545">MGYVFEIQDAASYDDWLFDPSRRAAAQLEMRLMTRMLGKGQGRRLLDIGCGTGWSLELFLRQGFNCTGLDPSIPMLEKARERLGNRVDLHPGLGESLDFDDNSFDVASLVTTLEFVEDPKACLEEACRVAKDQLFVGFLNRYAIKGLQRRLKGLFSATVYNKAQFFSVWEMKSLIRSVAGDAPIRWRTTCQLPGVYGQRSLQLEQSPIVQRAPTGAFCGMIVVLNPKFRTRPLPLRVEPSRKEKLLACYRDYPGVCNHEGISFPTHGELQG</sequence>
<protein>
    <submittedName>
        <fullName evidence="2">Methyltransferase type 11</fullName>
    </submittedName>
</protein>
<keyword evidence="3" id="KW-1185">Reference proteome</keyword>
<dbReference type="KEGG" id="dal:Dalk_1496"/>
<dbReference type="InterPro" id="IPR050508">
    <property type="entry name" value="Methyltransf_Superfamily"/>
</dbReference>
<evidence type="ECO:0000313" key="3">
    <source>
        <dbReference type="Proteomes" id="UP000000739"/>
    </source>
</evidence>
<proteinExistence type="predicted"/>
<dbReference type="GO" id="GO:0032259">
    <property type="term" value="P:methylation"/>
    <property type="evidence" value="ECO:0007669"/>
    <property type="project" value="UniProtKB-KW"/>
</dbReference>
<dbReference type="PANTHER" id="PTHR42912">
    <property type="entry name" value="METHYLTRANSFERASE"/>
    <property type="match status" value="1"/>
</dbReference>
<dbReference type="eggNOG" id="COG2226">
    <property type="taxonomic scope" value="Bacteria"/>
</dbReference>
<organism evidence="2 3">
    <name type="scientific">Desulfatibacillum aliphaticivorans</name>
    <dbReference type="NCBI Taxonomy" id="218208"/>
    <lineage>
        <taxon>Bacteria</taxon>
        <taxon>Pseudomonadati</taxon>
        <taxon>Thermodesulfobacteriota</taxon>
        <taxon>Desulfobacteria</taxon>
        <taxon>Desulfobacterales</taxon>
        <taxon>Desulfatibacillaceae</taxon>
        <taxon>Desulfatibacillum</taxon>
    </lineage>
</organism>
<dbReference type="AlphaFoldDB" id="B8FAA0"/>
<accession>B8FAA0</accession>
<reference evidence="2 3" key="1">
    <citation type="journal article" date="2012" name="Environ. Microbiol.">
        <title>The genome sequence of Desulfatibacillum alkenivorans AK-01: a blueprint for anaerobic alkane oxidation.</title>
        <authorList>
            <person name="Callaghan A.V."/>
            <person name="Morris B.E."/>
            <person name="Pereira I.A."/>
            <person name="McInerney M.J."/>
            <person name="Austin R.N."/>
            <person name="Groves J.T."/>
            <person name="Kukor J.J."/>
            <person name="Suflita J.M."/>
            <person name="Young L.Y."/>
            <person name="Zylstra G.J."/>
            <person name="Wawrik B."/>
        </authorList>
    </citation>
    <scope>NUCLEOTIDE SEQUENCE [LARGE SCALE GENOMIC DNA]</scope>
    <source>
        <strain evidence="2 3">AK-01</strain>
    </source>
</reference>
<dbReference type="InterPro" id="IPR013216">
    <property type="entry name" value="Methyltransf_11"/>
</dbReference>
<dbReference type="InterPro" id="IPR029063">
    <property type="entry name" value="SAM-dependent_MTases_sf"/>
</dbReference>
<name>B8FAA0_DESAL</name>
<evidence type="ECO:0000259" key="1">
    <source>
        <dbReference type="Pfam" id="PF08241"/>
    </source>
</evidence>
<dbReference type="Gene3D" id="3.40.50.150">
    <property type="entry name" value="Vaccinia Virus protein VP39"/>
    <property type="match status" value="1"/>
</dbReference>
<keyword evidence="2" id="KW-0489">Methyltransferase</keyword>
<dbReference type="CDD" id="cd02440">
    <property type="entry name" value="AdoMet_MTases"/>
    <property type="match status" value="1"/>
</dbReference>
<dbReference type="Proteomes" id="UP000000739">
    <property type="component" value="Chromosome"/>
</dbReference>
<feature type="domain" description="Methyltransferase type 11" evidence="1">
    <location>
        <begin position="46"/>
        <end position="132"/>
    </location>
</feature>
<dbReference type="SUPFAM" id="SSF53335">
    <property type="entry name" value="S-adenosyl-L-methionine-dependent methyltransferases"/>
    <property type="match status" value="1"/>
</dbReference>
<dbReference type="PANTHER" id="PTHR42912:SF80">
    <property type="entry name" value="METHYLTRANSFERASE DOMAIN-CONTAINING PROTEIN"/>
    <property type="match status" value="1"/>
</dbReference>
<dbReference type="Pfam" id="PF08241">
    <property type="entry name" value="Methyltransf_11"/>
    <property type="match status" value="1"/>
</dbReference>
<evidence type="ECO:0000313" key="2">
    <source>
        <dbReference type="EMBL" id="ACL03196.1"/>
    </source>
</evidence>
<gene>
    <name evidence="2" type="ordered locus">Dalk_1496</name>
</gene>
<dbReference type="HOGENOM" id="CLU_037990_14_0_7"/>
<keyword evidence="2" id="KW-0808">Transferase</keyword>
<dbReference type="GO" id="GO:0008757">
    <property type="term" value="F:S-adenosylmethionine-dependent methyltransferase activity"/>
    <property type="evidence" value="ECO:0007669"/>
    <property type="project" value="InterPro"/>
</dbReference>